<evidence type="ECO:0000256" key="3">
    <source>
        <dbReference type="ARBA" id="ARBA00008495"/>
    </source>
</evidence>
<dbReference type="PANTHER" id="PTHR19849:SF0">
    <property type="entry name" value="PHOSPHOLIPASE A-2-ACTIVATING PROTEIN"/>
    <property type="match status" value="1"/>
</dbReference>
<feature type="domain" description="PFU" evidence="9">
    <location>
        <begin position="367"/>
        <end position="464"/>
    </location>
</feature>
<name>B7PWX1_IXOSC</name>
<dbReference type="InterPro" id="IPR011989">
    <property type="entry name" value="ARM-like"/>
</dbReference>
<dbReference type="FunFam" id="2.130.10.10:FF:000175">
    <property type="entry name" value="Phospholipase A-2-activating protein"/>
    <property type="match status" value="1"/>
</dbReference>
<evidence type="ECO:0000256" key="4">
    <source>
        <dbReference type="ARBA" id="ARBA00022490"/>
    </source>
</evidence>
<dbReference type="FunCoup" id="B7PWX1">
    <property type="interactions" value="2354"/>
</dbReference>
<dbReference type="VEuPathDB" id="VectorBase:ISCI008317"/>
<dbReference type="FunFam" id="1.25.10.10:FF:000163">
    <property type="entry name" value="Phospholipase A-2-activating protein, putative"/>
    <property type="match status" value="1"/>
</dbReference>
<feature type="non-terminal residue" evidence="11">
    <location>
        <position position="1"/>
    </location>
</feature>
<comment type="subcellular location">
    <subcellularLocation>
        <location evidence="2">Cytoplasm</location>
    </subcellularLocation>
    <subcellularLocation>
        <location evidence="1">Nucleus</location>
    </subcellularLocation>
</comment>
<dbReference type="PROSITE" id="PS50082">
    <property type="entry name" value="WD_REPEATS_2"/>
    <property type="match status" value="3"/>
</dbReference>
<reference evidence="11 13" key="1">
    <citation type="submission" date="2008-03" db="EMBL/GenBank/DDBJ databases">
        <title>Annotation of Ixodes scapularis.</title>
        <authorList>
            <consortium name="Ixodes scapularis Genome Project Consortium"/>
            <person name="Caler E."/>
            <person name="Hannick L.I."/>
            <person name="Bidwell S."/>
            <person name="Joardar V."/>
            <person name="Thiagarajan M."/>
            <person name="Amedeo P."/>
            <person name="Galinsky K.J."/>
            <person name="Schobel S."/>
            <person name="Inman J."/>
            <person name="Hostetler J."/>
            <person name="Miller J."/>
            <person name="Hammond M."/>
            <person name="Megy K."/>
            <person name="Lawson D."/>
            <person name="Kodira C."/>
            <person name="Sutton G."/>
            <person name="Meyer J."/>
            <person name="Hill C.A."/>
            <person name="Birren B."/>
            <person name="Nene V."/>
            <person name="Collins F."/>
            <person name="Alarcon-Chaidez F."/>
            <person name="Wikel S."/>
            <person name="Strausberg R."/>
        </authorList>
    </citation>
    <scope>NUCLEOTIDE SEQUENCE [LARGE SCALE GENOMIC DNA]</scope>
    <source>
        <strain evidence="13">Wikel</strain>
        <strain evidence="11">Wikel colony</strain>
    </source>
</reference>
<dbReference type="GO" id="GO:0005737">
    <property type="term" value="C:cytoplasm"/>
    <property type="evidence" value="ECO:0000318"/>
    <property type="project" value="GO_Central"/>
</dbReference>
<evidence type="ECO:0007829" key="14">
    <source>
        <dbReference type="PeptideAtlas" id="B7PWX1"/>
    </source>
</evidence>
<keyword evidence="6" id="KW-0677">Repeat</keyword>
<dbReference type="GO" id="GO:0010992">
    <property type="term" value="P:ubiquitin recycling"/>
    <property type="evidence" value="ECO:0000318"/>
    <property type="project" value="GO_Central"/>
</dbReference>
<protein>
    <submittedName>
        <fullName evidence="11 12">Phospholipase A-2-activating protein, putative</fullName>
        <ecNumber evidence="11">2.7.11.7</ecNumber>
    </submittedName>
</protein>
<comment type="similarity">
    <text evidence="3">Belongs to the WD repeat PLAP family.</text>
</comment>
<feature type="repeat" description="WD" evidence="8">
    <location>
        <begin position="147"/>
        <end position="178"/>
    </location>
</feature>
<evidence type="ECO:0000259" key="10">
    <source>
        <dbReference type="PROSITE" id="PS51396"/>
    </source>
</evidence>
<evidence type="ECO:0000256" key="6">
    <source>
        <dbReference type="ARBA" id="ARBA00022737"/>
    </source>
</evidence>
<dbReference type="PROSITE" id="PS50294">
    <property type="entry name" value="WD_REPEATS_REGION"/>
    <property type="match status" value="2"/>
</dbReference>
<dbReference type="EMBL" id="DS810815">
    <property type="protein sequence ID" value="EEC11093.1"/>
    <property type="molecule type" value="Genomic_DNA"/>
</dbReference>
<feature type="repeat" description="WD" evidence="8">
    <location>
        <begin position="14"/>
        <end position="46"/>
    </location>
</feature>
<dbReference type="Gene3D" id="2.130.10.10">
    <property type="entry name" value="YVTN repeat-like/Quinoprotein amine dehydrogenase"/>
    <property type="match status" value="1"/>
</dbReference>
<dbReference type="InterPro" id="IPR036322">
    <property type="entry name" value="WD40_repeat_dom_sf"/>
</dbReference>
<dbReference type="Gene3D" id="3.10.20.870">
    <property type="entry name" value="PFU (PLAA family ubiquitin binding), C-terminal domain"/>
    <property type="match status" value="1"/>
</dbReference>
<dbReference type="PaxDb" id="6945-B7PWX1"/>
<dbReference type="Gene3D" id="1.25.10.10">
    <property type="entry name" value="Leucine-rich Repeat Variant"/>
    <property type="match status" value="1"/>
</dbReference>
<sequence length="805" mass="87068">QKMATKPYRLRCSLLGHSMDVRAVAAAHFPDGAIVTGSRDRTTRIWIPNEGGPDYFESQCLTGPTNFVSSVCTVPPSDQYPSGLILVGSNDCCIYCFSPENPQPLYKLLGHSGVVCALAAGQFGTLLSGSWDKSARVWFGQKCMLTLEGHQGPVWAVQILPKQGLMLTGSADKTVRLWRAGKCERVFSGHEDCVRGLAVLSNLEFLSSSNDCTVRHWRATGDCLRIYSGHTNFVYSICVLPDGGGEEFVTCGEDRTLRVWASGGECLQTLRLPAQSIWSVACLANGDIIAGSSDGVARVFTRHSELQAPLEEQKAFEEEVSKSTLPAQELGDLKVNELPGKEVLLERGKRDGQTKLVRDGGVVSAFQWVAVDNDWQKIGDVVGAPNSDTPQGKVTFEGKEYDYVFDVDLDDGSKMKLPYNLAEDPWFAAQAFIHRNNLSQYYLDQVANFIVRNTKGMVMESGAATTGFADPFTGDSLFVTSMTWRHRQNVGSFYCAVGQDPNRSLGLFENWYGAPIELDGAAGDMTPGAEHFFPHTTFLRFDVANTQGILAKLREFNTQVPPEDIVADEELVRLMALCSAACCPDEGQMAALEKIVHWPREFVFPALDLLRLALRNPAVNSRVCNSGGGPQLCSHLIALLGTSGASSNAAANQMLSLRALCNLFSQPGGEALALRERTRVLAATQRRAAAGSANKNTQIALATLTLNYAVALRRAGPSNTEDGKEAAVQLLTTVTAAAPELTDGEAQFRLLVAAGTVCFGEDGAAEESRDLARALDVPAVAEKWAAVDMPSKVGRCARELMAVLS</sequence>
<dbReference type="EnsemblMetazoa" id="ISCW008317-RA">
    <property type="protein sequence ID" value="ISCW008317-PA"/>
    <property type="gene ID" value="ISCW008317"/>
</dbReference>
<dbReference type="InterPro" id="IPR013535">
    <property type="entry name" value="PUL_dom"/>
</dbReference>
<dbReference type="EC" id="2.7.11.7" evidence="11"/>
<dbReference type="Proteomes" id="UP000001555">
    <property type="component" value="Unassembled WGS sequence"/>
</dbReference>
<dbReference type="Pfam" id="PF09070">
    <property type="entry name" value="PFU"/>
    <property type="match status" value="1"/>
</dbReference>
<keyword evidence="11" id="KW-0808">Transferase</keyword>
<dbReference type="PROSITE" id="PS51394">
    <property type="entry name" value="PFU"/>
    <property type="match status" value="1"/>
</dbReference>
<reference evidence="12" key="2">
    <citation type="submission" date="2020-05" db="UniProtKB">
        <authorList>
            <consortium name="EnsemblMetazoa"/>
        </authorList>
    </citation>
    <scope>IDENTIFICATION</scope>
    <source>
        <strain evidence="12">wikel</strain>
    </source>
</reference>
<evidence type="ECO:0000313" key="11">
    <source>
        <dbReference type="EMBL" id="EEC11093.1"/>
    </source>
</evidence>
<dbReference type="Pfam" id="PF08324">
    <property type="entry name" value="PUL"/>
    <property type="match status" value="1"/>
</dbReference>
<evidence type="ECO:0000256" key="7">
    <source>
        <dbReference type="ARBA" id="ARBA00023242"/>
    </source>
</evidence>
<accession>B7PWX1</accession>
<dbReference type="InterPro" id="IPR001680">
    <property type="entry name" value="WD40_rpt"/>
</dbReference>
<dbReference type="GO" id="GO:0043161">
    <property type="term" value="P:proteasome-mediated ubiquitin-dependent protein catabolic process"/>
    <property type="evidence" value="ECO:0000318"/>
    <property type="project" value="GO_Central"/>
</dbReference>
<dbReference type="Pfam" id="PF00400">
    <property type="entry name" value="WD40"/>
    <property type="match status" value="6"/>
</dbReference>
<feature type="repeat" description="WD" evidence="8">
    <location>
        <begin position="227"/>
        <end position="260"/>
    </location>
</feature>
<evidence type="ECO:0000256" key="2">
    <source>
        <dbReference type="ARBA" id="ARBA00004496"/>
    </source>
</evidence>
<keyword evidence="5 8" id="KW-0853">WD repeat</keyword>
<dbReference type="OrthoDB" id="10265988at2759"/>
<dbReference type="InterPro" id="IPR038122">
    <property type="entry name" value="PFU_sf"/>
</dbReference>
<evidence type="ECO:0000313" key="13">
    <source>
        <dbReference type="Proteomes" id="UP000001555"/>
    </source>
</evidence>
<dbReference type="HOGENOM" id="CLU_011791_2_0_1"/>
<keyword evidence="13" id="KW-1185">Reference proteome</keyword>
<dbReference type="SUPFAM" id="SSF50978">
    <property type="entry name" value="WD40 repeat-like"/>
    <property type="match status" value="1"/>
</dbReference>
<dbReference type="VEuPathDB" id="VectorBase:ISCW008317"/>
<dbReference type="AlphaFoldDB" id="B7PWX1"/>
<evidence type="ECO:0000256" key="8">
    <source>
        <dbReference type="PROSITE-ProRule" id="PRU00221"/>
    </source>
</evidence>
<dbReference type="SMART" id="SM00320">
    <property type="entry name" value="WD40"/>
    <property type="match status" value="7"/>
</dbReference>
<keyword evidence="4" id="KW-0963">Cytoplasm</keyword>
<dbReference type="STRING" id="6945.B7PWX1"/>
<evidence type="ECO:0000256" key="1">
    <source>
        <dbReference type="ARBA" id="ARBA00004123"/>
    </source>
</evidence>
<dbReference type="EMBL" id="ABJB010711167">
    <property type="status" value="NOT_ANNOTATED_CDS"/>
    <property type="molecule type" value="Genomic_DNA"/>
</dbReference>
<gene>
    <name evidence="11" type="ORF">IscW_ISCW008317</name>
</gene>
<keyword evidence="7" id="KW-0539">Nucleus</keyword>
<dbReference type="InterPro" id="IPR015155">
    <property type="entry name" value="PFU"/>
</dbReference>
<evidence type="ECO:0000259" key="9">
    <source>
        <dbReference type="PROSITE" id="PS51394"/>
    </source>
</evidence>
<dbReference type="GO" id="GO:0016905">
    <property type="term" value="F:myosin heavy chain kinase activity"/>
    <property type="evidence" value="ECO:0007669"/>
    <property type="project" value="UniProtKB-EC"/>
</dbReference>
<dbReference type="InterPro" id="IPR015943">
    <property type="entry name" value="WD40/YVTN_repeat-like_dom_sf"/>
</dbReference>
<proteinExistence type="evidence at protein level"/>
<evidence type="ECO:0000313" key="12">
    <source>
        <dbReference type="EnsemblMetazoa" id="ISCW008317-PA"/>
    </source>
</evidence>
<dbReference type="VEuPathDB" id="VectorBase:ISCP_017887"/>
<dbReference type="PANTHER" id="PTHR19849">
    <property type="entry name" value="PHOSPHOLIPASE A-2-ACTIVATING PROTEIN"/>
    <property type="match status" value="1"/>
</dbReference>
<dbReference type="PROSITE" id="PS51396">
    <property type="entry name" value="PUL"/>
    <property type="match status" value="1"/>
</dbReference>
<evidence type="ECO:0000256" key="5">
    <source>
        <dbReference type="ARBA" id="ARBA00022574"/>
    </source>
</evidence>
<dbReference type="CDD" id="cd00200">
    <property type="entry name" value="WD40"/>
    <property type="match status" value="1"/>
</dbReference>
<feature type="domain" description="PUL" evidence="10">
    <location>
        <begin position="531"/>
        <end position="803"/>
    </location>
</feature>
<dbReference type="GO" id="GO:0043130">
    <property type="term" value="F:ubiquitin binding"/>
    <property type="evidence" value="ECO:0000318"/>
    <property type="project" value="GO_Central"/>
</dbReference>
<dbReference type="EMBL" id="ABJB010409613">
    <property type="status" value="NOT_ANNOTATED_CDS"/>
    <property type="molecule type" value="Genomic_DNA"/>
</dbReference>
<dbReference type="GO" id="GO:0005634">
    <property type="term" value="C:nucleus"/>
    <property type="evidence" value="ECO:0000318"/>
    <property type="project" value="GO_Central"/>
</dbReference>
<keyword evidence="14" id="KW-1267">Proteomics identification</keyword>
<organism>
    <name type="scientific">Ixodes scapularis</name>
    <name type="common">Black-legged tick</name>
    <name type="synonym">Deer tick</name>
    <dbReference type="NCBI Taxonomy" id="6945"/>
    <lineage>
        <taxon>Eukaryota</taxon>
        <taxon>Metazoa</taxon>
        <taxon>Ecdysozoa</taxon>
        <taxon>Arthropoda</taxon>
        <taxon>Chelicerata</taxon>
        <taxon>Arachnida</taxon>
        <taxon>Acari</taxon>
        <taxon>Parasitiformes</taxon>
        <taxon>Ixodida</taxon>
        <taxon>Ixodoidea</taxon>
        <taxon>Ixodidae</taxon>
        <taxon>Ixodinae</taxon>
        <taxon>Ixodes</taxon>
    </lineage>
</organism>